<gene>
    <name evidence="1" type="ORF">Thini_4422</name>
</gene>
<sequence length="44" mass="5032">MNLNDGLYDSLKAHLDWGKPRLECFVGMLLGLLRLKQINLTHPP</sequence>
<protein>
    <submittedName>
        <fullName evidence="1">Uncharacterized protein</fullName>
    </submittedName>
</protein>
<reference evidence="2" key="1">
    <citation type="journal article" date="2011" name="Stand. Genomic Sci.">
        <title>Genome sequence of the filamentous, gliding Thiothrix nivea neotype strain (JP2(T)).</title>
        <authorList>
            <person name="Lapidus A."/>
            <person name="Nolan M."/>
            <person name="Lucas S."/>
            <person name="Glavina Del Rio T."/>
            <person name="Tice H."/>
            <person name="Cheng J.F."/>
            <person name="Tapia R."/>
            <person name="Han C."/>
            <person name="Goodwin L."/>
            <person name="Pitluck S."/>
            <person name="Liolios K."/>
            <person name="Pagani I."/>
            <person name="Ivanova N."/>
            <person name="Huntemann M."/>
            <person name="Mavromatis K."/>
            <person name="Mikhailova N."/>
            <person name="Pati A."/>
            <person name="Chen A."/>
            <person name="Palaniappan K."/>
            <person name="Land M."/>
            <person name="Brambilla E.M."/>
            <person name="Rohde M."/>
            <person name="Abt B."/>
            <person name="Verbarg S."/>
            <person name="Goker M."/>
            <person name="Bristow J."/>
            <person name="Eisen J.A."/>
            <person name="Markowitz V."/>
            <person name="Hugenholtz P."/>
            <person name="Kyrpides N.C."/>
            <person name="Klenk H.P."/>
            <person name="Woyke T."/>
        </authorList>
    </citation>
    <scope>NUCLEOTIDE SEQUENCE [LARGE SCALE GENOMIC DNA]</scope>
    <source>
        <strain evidence="2">ATCC 35100 / DSM 5205 / JP2</strain>
    </source>
</reference>
<accession>A0A656HNH7</accession>
<organism evidence="1 2">
    <name type="scientific">Thiothrix nivea (strain ATCC 35100 / DSM 5205 / JP2)</name>
    <dbReference type="NCBI Taxonomy" id="870187"/>
    <lineage>
        <taxon>Bacteria</taxon>
        <taxon>Pseudomonadati</taxon>
        <taxon>Pseudomonadota</taxon>
        <taxon>Gammaproteobacteria</taxon>
        <taxon>Thiotrichales</taxon>
        <taxon>Thiotrichaceae</taxon>
        <taxon>Thiothrix</taxon>
    </lineage>
</organism>
<evidence type="ECO:0000313" key="1">
    <source>
        <dbReference type="EMBL" id="EIJ36900.1"/>
    </source>
</evidence>
<name>A0A656HNH7_THINJ</name>
<dbReference type="RefSeq" id="WP_002710764.1">
    <property type="nucleotide sequence ID" value="NZ_JH651384.1"/>
</dbReference>
<dbReference type="Proteomes" id="UP000005317">
    <property type="component" value="Unassembled WGS sequence"/>
</dbReference>
<keyword evidence="2" id="KW-1185">Reference proteome</keyword>
<proteinExistence type="predicted"/>
<evidence type="ECO:0000313" key="2">
    <source>
        <dbReference type="Proteomes" id="UP000005317"/>
    </source>
</evidence>
<dbReference type="AlphaFoldDB" id="A0A656HNH7"/>
<dbReference type="EMBL" id="JH651384">
    <property type="protein sequence ID" value="EIJ36900.1"/>
    <property type="molecule type" value="Genomic_DNA"/>
</dbReference>